<sequence length="246" mass="26923">MLYFFVFLGGILSGFINVNAGGGSLITLPLLNFLGLPLDVANGTNRIGILFQNVTSVSKFKKEKVLDFKRALFLAIPTTIGAILGSNLVVEIDKDMLKPIVGIILLIMSVFIIWKPKVWVEQKDVKANNFVSFIVFFAIGIYGGFLQAGVGFFFIIALVMLEGYDLLKTNAIKVFLVMVYTAFSLLIFALNGKVDLIAGLFLAAGSSLGAYFGSKFAIKRGSNWIRFIVFAMVIISAIVYLVQSFT</sequence>
<dbReference type="EMBL" id="FMYV01000006">
    <property type="protein sequence ID" value="SDC69805.1"/>
    <property type="molecule type" value="Genomic_DNA"/>
</dbReference>
<evidence type="ECO:0000256" key="5">
    <source>
        <dbReference type="ARBA" id="ARBA00022692"/>
    </source>
</evidence>
<feature type="transmembrane region" description="Helical" evidence="8">
    <location>
        <begin position="196"/>
        <end position="212"/>
    </location>
</feature>
<protein>
    <recommendedName>
        <fullName evidence="8">Probable membrane transporter protein</fullName>
    </recommendedName>
</protein>
<dbReference type="Proteomes" id="UP000199322">
    <property type="component" value="Unassembled WGS sequence"/>
</dbReference>
<accession>A0A1G6NRK9</accession>
<gene>
    <name evidence="10" type="ORF">E4650_05470</name>
    <name evidence="9" type="ORF">SAMN04488588_1617</name>
</gene>
<evidence type="ECO:0000313" key="9">
    <source>
        <dbReference type="EMBL" id="SDC69805.1"/>
    </source>
</evidence>
<keyword evidence="4 8" id="KW-1003">Cell membrane</keyword>
<dbReference type="PANTHER" id="PTHR30269:SF0">
    <property type="entry name" value="MEMBRANE TRANSPORTER PROTEIN YFCA-RELATED"/>
    <property type="match status" value="1"/>
</dbReference>
<feature type="transmembrane region" description="Helical" evidence="8">
    <location>
        <begin position="134"/>
        <end position="159"/>
    </location>
</feature>
<feature type="transmembrane region" description="Helical" evidence="8">
    <location>
        <begin position="171"/>
        <end position="190"/>
    </location>
</feature>
<feature type="transmembrane region" description="Helical" evidence="8">
    <location>
        <begin position="71"/>
        <end position="90"/>
    </location>
</feature>
<keyword evidence="6 8" id="KW-1133">Transmembrane helix</keyword>
<keyword evidence="5 8" id="KW-0812">Transmembrane</keyword>
<feature type="transmembrane region" description="Helical" evidence="8">
    <location>
        <begin position="97"/>
        <end position="114"/>
    </location>
</feature>
<dbReference type="RefSeq" id="WP_091404611.1">
    <property type="nucleotide sequence ID" value="NZ_FMYV01000006.1"/>
</dbReference>
<dbReference type="EMBL" id="SRME01000003">
    <property type="protein sequence ID" value="TGG87795.1"/>
    <property type="molecule type" value="Genomic_DNA"/>
</dbReference>
<dbReference type="InterPro" id="IPR002781">
    <property type="entry name" value="TM_pro_TauE-like"/>
</dbReference>
<dbReference type="PANTHER" id="PTHR30269">
    <property type="entry name" value="TRANSMEMBRANE PROTEIN YFCA"/>
    <property type="match status" value="1"/>
</dbReference>
<evidence type="ECO:0000313" key="12">
    <source>
        <dbReference type="Proteomes" id="UP000297288"/>
    </source>
</evidence>
<evidence type="ECO:0000256" key="7">
    <source>
        <dbReference type="ARBA" id="ARBA00023136"/>
    </source>
</evidence>
<reference evidence="9 11" key="1">
    <citation type="submission" date="2016-10" db="EMBL/GenBank/DDBJ databases">
        <authorList>
            <person name="de Groot N.N."/>
        </authorList>
    </citation>
    <scope>NUCLEOTIDE SEQUENCE [LARGE SCALE GENOMIC DNA]</scope>
    <source>
        <strain evidence="9 11">WG14</strain>
    </source>
</reference>
<proteinExistence type="inferred from homology"/>
<comment type="similarity">
    <text evidence="2 8">Belongs to the 4-toluene sulfonate uptake permease (TSUP) (TC 2.A.102) family.</text>
</comment>
<evidence type="ECO:0000256" key="2">
    <source>
        <dbReference type="ARBA" id="ARBA00009142"/>
    </source>
</evidence>
<evidence type="ECO:0000256" key="4">
    <source>
        <dbReference type="ARBA" id="ARBA00022475"/>
    </source>
</evidence>
<evidence type="ECO:0000256" key="8">
    <source>
        <dbReference type="RuleBase" id="RU363041"/>
    </source>
</evidence>
<feature type="transmembrane region" description="Helical" evidence="8">
    <location>
        <begin position="224"/>
        <end position="242"/>
    </location>
</feature>
<keyword evidence="11" id="KW-1185">Reference proteome</keyword>
<keyword evidence="7 8" id="KW-0472">Membrane</keyword>
<organism evidence="9 11">
    <name type="scientific">Geotoga petraea</name>
    <dbReference type="NCBI Taxonomy" id="28234"/>
    <lineage>
        <taxon>Bacteria</taxon>
        <taxon>Thermotogati</taxon>
        <taxon>Thermotogota</taxon>
        <taxon>Thermotogae</taxon>
        <taxon>Petrotogales</taxon>
        <taxon>Petrotogaceae</taxon>
        <taxon>Geotoga</taxon>
    </lineage>
</organism>
<evidence type="ECO:0000256" key="6">
    <source>
        <dbReference type="ARBA" id="ARBA00022989"/>
    </source>
</evidence>
<comment type="subcellular location">
    <subcellularLocation>
        <location evidence="1 8">Cell membrane</location>
        <topology evidence="1 8">Multi-pass membrane protein</topology>
    </subcellularLocation>
</comment>
<keyword evidence="3" id="KW-0813">Transport</keyword>
<dbReference type="GO" id="GO:0005886">
    <property type="term" value="C:plasma membrane"/>
    <property type="evidence" value="ECO:0007669"/>
    <property type="project" value="UniProtKB-SubCell"/>
</dbReference>
<evidence type="ECO:0000256" key="3">
    <source>
        <dbReference type="ARBA" id="ARBA00022448"/>
    </source>
</evidence>
<evidence type="ECO:0000256" key="1">
    <source>
        <dbReference type="ARBA" id="ARBA00004651"/>
    </source>
</evidence>
<dbReference type="Pfam" id="PF01925">
    <property type="entry name" value="TauE"/>
    <property type="match status" value="1"/>
</dbReference>
<evidence type="ECO:0000313" key="10">
    <source>
        <dbReference type="EMBL" id="TGG87795.1"/>
    </source>
</evidence>
<dbReference type="STRING" id="28234.SAMN04488588_1617"/>
<name>A0A1G6NRK9_9BACT</name>
<reference evidence="10 12" key="2">
    <citation type="submission" date="2019-04" db="EMBL/GenBank/DDBJ databases">
        <title>Draft genome sequence data and analysis of a Fermenting Bacterium, Geotoga petraea strain HO-Geo1, isolated from heavy-oil petroleum reservoir in Russia.</title>
        <authorList>
            <person name="Grouzdev D.S."/>
            <person name="Semenova E.M."/>
            <person name="Sokolova D.S."/>
            <person name="Tourova T.P."/>
            <person name="Poltaraus A.B."/>
            <person name="Nazina T.N."/>
        </authorList>
    </citation>
    <scope>NUCLEOTIDE SEQUENCE [LARGE SCALE GENOMIC DNA]</scope>
    <source>
        <strain evidence="10 12">HO-Geo1</strain>
    </source>
</reference>
<dbReference type="OrthoDB" id="554695at2"/>
<evidence type="ECO:0000313" key="11">
    <source>
        <dbReference type="Proteomes" id="UP000199322"/>
    </source>
</evidence>
<dbReference type="AlphaFoldDB" id="A0A1G6NRK9"/>
<dbReference type="Proteomes" id="UP000297288">
    <property type="component" value="Unassembled WGS sequence"/>
</dbReference>
<dbReference type="InterPro" id="IPR052017">
    <property type="entry name" value="TSUP"/>
</dbReference>